<dbReference type="EMBL" id="BMIB01000003">
    <property type="protein sequence ID" value="GGH73849.1"/>
    <property type="molecule type" value="Genomic_DNA"/>
</dbReference>
<keyword evidence="1" id="KW-0812">Transmembrane</keyword>
<proteinExistence type="predicted"/>
<reference evidence="2" key="2">
    <citation type="submission" date="2020-09" db="EMBL/GenBank/DDBJ databases">
        <authorList>
            <person name="Sun Q."/>
            <person name="Zhou Y."/>
        </authorList>
    </citation>
    <scope>NUCLEOTIDE SEQUENCE</scope>
    <source>
        <strain evidence="2">CGMCC 1.15290</strain>
    </source>
</reference>
<feature type="transmembrane region" description="Helical" evidence="1">
    <location>
        <begin position="80"/>
        <end position="97"/>
    </location>
</feature>
<evidence type="ECO:0000313" key="3">
    <source>
        <dbReference type="Proteomes" id="UP000627292"/>
    </source>
</evidence>
<name>A0A917J2X0_9BACT</name>
<evidence type="ECO:0000256" key="1">
    <source>
        <dbReference type="SAM" id="Phobius"/>
    </source>
</evidence>
<comment type="caution">
    <text evidence="2">The sequence shown here is derived from an EMBL/GenBank/DDBJ whole genome shotgun (WGS) entry which is preliminary data.</text>
</comment>
<feature type="transmembrane region" description="Helical" evidence="1">
    <location>
        <begin position="44"/>
        <end position="68"/>
    </location>
</feature>
<gene>
    <name evidence="2" type="ORF">GCM10011379_35820</name>
</gene>
<evidence type="ECO:0000313" key="2">
    <source>
        <dbReference type="EMBL" id="GGH73849.1"/>
    </source>
</evidence>
<keyword evidence="1" id="KW-0472">Membrane</keyword>
<dbReference type="Proteomes" id="UP000627292">
    <property type="component" value="Unassembled WGS sequence"/>
</dbReference>
<reference evidence="2" key="1">
    <citation type="journal article" date="2014" name="Int. J. Syst. Evol. Microbiol.">
        <title>Complete genome sequence of Corynebacterium casei LMG S-19264T (=DSM 44701T), isolated from a smear-ripened cheese.</title>
        <authorList>
            <consortium name="US DOE Joint Genome Institute (JGI-PGF)"/>
            <person name="Walter F."/>
            <person name="Albersmeier A."/>
            <person name="Kalinowski J."/>
            <person name="Ruckert C."/>
        </authorList>
    </citation>
    <scope>NUCLEOTIDE SEQUENCE</scope>
    <source>
        <strain evidence="2">CGMCC 1.15290</strain>
    </source>
</reference>
<organism evidence="2 3">
    <name type="scientific">Filimonas zeae</name>
    <dbReference type="NCBI Taxonomy" id="1737353"/>
    <lineage>
        <taxon>Bacteria</taxon>
        <taxon>Pseudomonadati</taxon>
        <taxon>Bacteroidota</taxon>
        <taxon>Chitinophagia</taxon>
        <taxon>Chitinophagales</taxon>
        <taxon>Chitinophagaceae</taxon>
        <taxon>Filimonas</taxon>
    </lineage>
</organism>
<protein>
    <submittedName>
        <fullName evidence="2">Uncharacterized protein</fullName>
    </submittedName>
</protein>
<keyword evidence="1" id="KW-1133">Transmembrane helix</keyword>
<dbReference type="AlphaFoldDB" id="A0A917J2X0"/>
<accession>A0A917J2X0</accession>
<feature type="transmembrane region" description="Helical" evidence="1">
    <location>
        <begin position="12"/>
        <end position="32"/>
    </location>
</feature>
<sequence length="98" mass="11106">MDALAMRILTFLSRVALLCGVFFLICLVLRIYPFTSGKKDLEGFLIIMGWILAPLVNMAVCVWLFALALRKKPLPVTKPVVLLHIVLFVLQSLFIFLK</sequence>
<keyword evidence="3" id="KW-1185">Reference proteome</keyword>